<evidence type="ECO:0000313" key="2">
    <source>
        <dbReference type="Proteomes" id="UP001608902"/>
    </source>
</evidence>
<dbReference type="PANTHER" id="PTHR46497:SF1">
    <property type="entry name" value="THIOREDOXIN DOMAIN-CONTAINING PROTEIN 11"/>
    <property type="match status" value="1"/>
</dbReference>
<name>A0ABD6EX07_9BILA</name>
<evidence type="ECO:0000313" key="1">
    <source>
        <dbReference type="EMBL" id="MFH4983652.1"/>
    </source>
</evidence>
<dbReference type="EMBL" id="JBGFUD010013192">
    <property type="protein sequence ID" value="MFH4983652.1"/>
    <property type="molecule type" value="Genomic_DNA"/>
</dbReference>
<protein>
    <submittedName>
        <fullName evidence="1">Uncharacterized protein</fullName>
    </submittedName>
</protein>
<dbReference type="PANTHER" id="PTHR46497">
    <property type="entry name" value="THIOREDOXIN DOMAIN-CONTAINING PROTEIN 11"/>
    <property type="match status" value="1"/>
</dbReference>
<dbReference type="Proteomes" id="UP001608902">
    <property type="component" value="Unassembled WGS sequence"/>
</dbReference>
<organism evidence="1 2">
    <name type="scientific">Gnathostoma spinigerum</name>
    <dbReference type="NCBI Taxonomy" id="75299"/>
    <lineage>
        <taxon>Eukaryota</taxon>
        <taxon>Metazoa</taxon>
        <taxon>Ecdysozoa</taxon>
        <taxon>Nematoda</taxon>
        <taxon>Chromadorea</taxon>
        <taxon>Rhabditida</taxon>
        <taxon>Spirurina</taxon>
        <taxon>Gnathostomatomorpha</taxon>
        <taxon>Gnathostomatoidea</taxon>
        <taxon>Gnathostomatidae</taxon>
        <taxon>Gnathostoma</taxon>
    </lineage>
</organism>
<keyword evidence="2" id="KW-1185">Reference proteome</keyword>
<comment type="caution">
    <text evidence="1">The sequence shown here is derived from an EMBL/GenBank/DDBJ whole genome shotgun (WGS) entry which is preliminary data.</text>
</comment>
<proteinExistence type="predicted"/>
<gene>
    <name evidence="1" type="ORF">AB6A40_010361</name>
</gene>
<accession>A0ABD6EX07</accession>
<dbReference type="InterPro" id="IPR052792">
    <property type="entry name" value="Thioredoxin_dom-contain_11"/>
</dbReference>
<sequence>MCYISSNRLMNSSSFSYVSQNELPWQYRMDRLPSLLFFPAGRRSSSALFPRNIPFSVSSVIAFVLSQCQRDLRLRIALTSCSMHCIRRNVADLRHRQNRIRRQLAVVRKVSAEYNFQVITFEKMIIMYGNELRLTQATIELLYSLQVLSKEMIKQETLWLVELYIRLRAFLLSLHPTSFV</sequence>
<reference evidence="1 2" key="1">
    <citation type="submission" date="2024-08" db="EMBL/GenBank/DDBJ databases">
        <title>Gnathostoma spinigerum genome.</title>
        <authorList>
            <person name="Gonzalez-Bertolin B."/>
            <person name="Monzon S."/>
            <person name="Zaballos A."/>
            <person name="Jimenez P."/>
            <person name="Dekumyoy P."/>
            <person name="Varona S."/>
            <person name="Cuesta I."/>
            <person name="Sumanam S."/>
            <person name="Adisakwattana P."/>
            <person name="Gasser R.B."/>
            <person name="Hernandez-Gonzalez A."/>
            <person name="Young N.D."/>
            <person name="Perteguer M.J."/>
        </authorList>
    </citation>
    <scope>NUCLEOTIDE SEQUENCE [LARGE SCALE GENOMIC DNA]</scope>
    <source>
        <strain evidence="1">AL3</strain>
        <tissue evidence="1">Liver</tissue>
    </source>
</reference>
<dbReference type="AlphaFoldDB" id="A0ABD6EX07"/>